<organism evidence="3 4">
    <name type="scientific">Paenibacillus glucanolyticus</name>
    <dbReference type="NCBI Taxonomy" id="59843"/>
    <lineage>
        <taxon>Bacteria</taxon>
        <taxon>Bacillati</taxon>
        <taxon>Bacillota</taxon>
        <taxon>Bacilli</taxon>
        <taxon>Bacillales</taxon>
        <taxon>Paenibacillaceae</taxon>
        <taxon>Paenibacillus</taxon>
    </lineage>
</organism>
<evidence type="ECO:0000313" key="4">
    <source>
        <dbReference type="Proteomes" id="UP000076796"/>
    </source>
</evidence>
<evidence type="ECO:0000313" key="3">
    <source>
        <dbReference type="EMBL" id="KZS45906.1"/>
    </source>
</evidence>
<feature type="region of interest" description="Disordered" evidence="1">
    <location>
        <begin position="89"/>
        <end position="147"/>
    </location>
</feature>
<dbReference type="InterPro" id="IPR025711">
    <property type="entry name" value="PepSY"/>
</dbReference>
<sequence>MRKKVSLLLGVVLVVAVMIIVNAVWSPFSRSTEAMSQAEAVRGVLEQYQGGEIIKASLEGEMYRMELQSDTGKYELTVDARNGDIVSIKPLDQAEVKPEPEPVDPVDPVQSPDQGNPPKPGENGGEGTTNGESGNGTGINNPEPPKTMITKEQATKLSLGKVAGTVEDVEYRESKSSRYYLVEIEREDGREATIQVHAITGEIMTITWDDDDDDE</sequence>
<accession>A0A163ICX9</accession>
<feature type="domain" description="PepSY" evidence="2">
    <location>
        <begin position="35"/>
        <end position="88"/>
    </location>
</feature>
<evidence type="ECO:0000256" key="1">
    <source>
        <dbReference type="SAM" id="MobiDB-lite"/>
    </source>
</evidence>
<dbReference type="RefSeq" id="WP_063478038.1">
    <property type="nucleotide sequence ID" value="NZ_CP147845.1"/>
</dbReference>
<dbReference type="EMBL" id="LWMH01000001">
    <property type="protein sequence ID" value="KZS45906.1"/>
    <property type="molecule type" value="Genomic_DNA"/>
</dbReference>
<dbReference type="GeneID" id="97552700"/>
<dbReference type="Gene3D" id="3.10.450.40">
    <property type="match status" value="2"/>
</dbReference>
<evidence type="ECO:0000259" key="2">
    <source>
        <dbReference type="Pfam" id="PF03413"/>
    </source>
</evidence>
<keyword evidence="4" id="KW-1185">Reference proteome</keyword>
<reference evidence="3" key="1">
    <citation type="journal article" date="2016" name="Genome Announc.">
        <title>Draft genomes of two strains of Paenibacillus glucanolyticus with capability to degrade lignocellulose.</title>
        <authorList>
            <person name="Mathews S.L."/>
            <person name="Pawlak J."/>
            <person name="Grunden A.M."/>
        </authorList>
    </citation>
    <scope>NUCLEOTIDE SEQUENCE [LARGE SCALE GENOMIC DNA]</scope>
    <source>
        <strain evidence="3">SLM1</strain>
    </source>
</reference>
<feature type="compositionally biased region" description="Gly residues" evidence="1">
    <location>
        <begin position="122"/>
        <end position="137"/>
    </location>
</feature>
<dbReference type="AlphaFoldDB" id="A0A163ICX9"/>
<dbReference type="Pfam" id="PF03413">
    <property type="entry name" value="PepSY"/>
    <property type="match status" value="2"/>
</dbReference>
<gene>
    <name evidence="3" type="ORF">AWU65_08250</name>
</gene>
<protein>
    <submittedName>
        <fullName evidence="3">Peptidase M4</fullName>
    </submittedName>
</protein>
<dbReference type="Proteomes" id="UP000076796">
    <property type="component" value="Unassembled WGS sequence"/>
</dbReference>
<dbReference type="STRING" id="59843.A3958_07800"/>
<name>A0A163ICX9_9BACL</name>
<comment type="caution">
    <text evidence="3">The sequence shown here is derived from an EMBL/GenBank/DDBJ whole genome shotgun (WGS) entry which is preliminary data.</text>
</comment>
<dbReference type="OrthoDB" id="2476750at2"/>
<proteinExistence type="predicted"/>
<feature type="domain" description="PepSY" evidence="2">
    <location>
        <begin position="149"/>
        <end position="204"/>
    </location>
</feature>